<reference evidence="2 3" key="1">
    <citation type="journal article" date="2012" name="Plant Soil">
        <title>Screening of plant growth-promoting traits in arsenic-resistant bacteria isolated from the rhizosphere of soybean plants from Argentinean agricultural soil.</title>
        <authorList>
            <person name="Wevar Oller A.L."/>
            <person name="Talano M.A."/>
            <person name="Agostini E."/>
        </authorList>
    </citation>
    <scope>NUCLEOTIDE SEQUENCE [LARGE SCALE GENOMIC DNA]</scope>
    <source>
        <strain evidence="2 3">AW4</strain>
    </source>
</reference>
<gene>
    <name evidence="2" type="ORF">KW869_18370</name>
</gene>
<accession>A0ABW8P1V8</accession>
<organism evidence="2 3">
    <name type="scientific">Pseudomonas urmiensis</name>
    <dbReference type="NCBI Taxonomy" id="2745493"/>
    <lineage>
        <taxon>Bacteria</taxon>
        <taxon>Pseudomonadati</taxon>
        <taxon>Pseudomonadota</taxon>
        <taxon>Gammaproteobacteria</taxon>
        <taxon>Pseudomonadales</taxon>
        <taxon>Pseudomonadaceae</taxon>
        <taxon>Pseudomonas</taxon>
    </lineage>
</organism>
<evidence type="ECO:0008006" key="4">
    <source>
        <dbReference type="Google" id="ProtNLM"/>
    </source>
</evidence>
<keyword evidence="1" id="KW-1133">Transmembrane helix</keyword>
<feature type="non-terminal residue" evidence="2">
    <location>
        <position position="1"/>
    </location>
</feature>
<dbReference type="Proteomes" id="UP001621534">
    <property type="component" value="Unassembled WGS sequence"/>
</dbReference>
<keyword evidence="1" id="KW-0472">Membrane</keyword>
<evidence type="ECO:0000256" key="1">
    <source>
        <dbReference type="SAM" id="Phobius"/>
    </source>
</evidence>
<comment type="caution">
    <text evidence="2">The sequence shown here is derived from an EMBL/GenBank/DDBJ whole genome shotgun (WGS) entry which is preliminary data.</text>
</comment>
<sequence>EAVGLIVRQSALQVQKSAALAAAGASGASSGVAVGHSLVRVGAMISAVTGLYDSAQASLAVKRTLADGENLVIAAYMLAGFLSAAGTYFSTAAVSSQLLLGPLGIAIALSITAYSAMKWAEQNEPTPLERWAKRCYFGEANETPVIHWNRPEHADIAFAELNAATLGLLTHLEFKTLRADPTISSKIGGLASLATQRHIKFRIILPGFDETRSAYHWTLTVHRHGDGLSPDYTGGETIISGKFHPLPDSTTALRQASLRASQLPKFPDYKKDSIVVNKIRHQAGTAKSGYFYHEDLSGSIELNPDLGKHNILAATLSVIYWPDRAISDAYAEIVLERKNS</sequence>
<proteinExistence type="predicted"/>
<feature type="transmembrane region" description="Helical" evidence="1">
    <location>
        <begin position="71"/>
        <end position="91"/>
    </location>
</feature>
<keyword evidence="1" id="KW-0812">Transmembrane</keyword>
<name>A0ABW8P1V8_9PSED</name>
<protein>
    <recommendedName>
        <fullName evidence="4">Oxidoreductase</fullName>
    </recommendedName>
</protein>
<evidence type="ECO:0000313" key="2">
    <source>
        <dbReference type="EMBL" id="MFK5735504.1"/>
    </source>
</evidence>
<keyword evidence="3" id="KW-1185">Reference proteome</keyword>
<evidence type="ECO:0000313" key="3">
    <source>
        <dbReference type="Proteomes" id="UP001621534"/>
    </source>
</evidence>
<dbReference type="EMBL" id="JAHWXS010000021">
    <property type="protein sequence ID" value="MFK5735504.1"/>
    <property type="molecule type" value="Genomic_DNA"/>
</dbReference>